<keyword evidence="4" id="KW-1185">Reference proteome</keyword>
<dbReference type="PANTHER" id="PTHR30203:SF24">
    <property type="entry name" value="BLR4935 PROTEIN"/>
    <property type="match status" value="1"/>
</dbReference>
<dbReference type="Proteomes" id="UP000055136">
    <property type="component" value="Plasmid unnamed"/>
</dbReference>
<evidence type="ECO:0000313" key="4">
    <source>
        <dbReference type="Proteomes" id="UP000055136"/>
    </source>
</evidence>
<dbReference type="Pfam" id="PF02321">
    <property type="entry name" value="OEP"/>
    <property type="match status" value="1"/>
</dbReference>
<dbReference type="AlphaFoldDB" id="A0A0S2TIJ7"/>
<gene>
    <name evidence="3" type="ORF">Tel_17165</name>
</gene>
<evidence type="ECO:0000256" key="2">
    <source>
        <dbReference type="SAM" id="Coils"/>
    </source>
</evidence>
<evidence type="ECO:0000313" key="3">
    <source>
        <dbReference type="EMBL" id="ALP54985.1"/>
    </source>
</evidence>
<dbReference type="InterPro" id="IPR003423">
    <property type="entry name" value="OMP_efflux"/>
</dbReference>
<organism evidence="3 4">
    <name type="scientific">Candidatus Tenderia electrophaga</name>
    <dbReference type="NCBI Taxonomy" id="1748243"/>
    <lineage>
        <taxon>Bacteria</taxon>
        <taxon>Pseudomonadati</taxon>
        <taxon>Pseudomonadota</taxon>
        <taxon>Gammaproteobacteria</taxon>
        <taxon>Candidatus Tenderiales</taxon>
        <taxon>Candidatus Tenderiaceae</taxon>
        <taxon>Candidatus Tenderia</taxon>
    </lineage>
</organism>
<dbReference type="SUPFAM" id="SSF56954">
    <property type="entry name" value="Outer membrane efflux proteins (OEP)"/>
    <property type="match status" value="1"/>
</dbReference>
<sequence length="389" mass="43217">MREAVNKTLSNSPELQAFDYRLKAQEGQLQQAGRAPSPELSIELEDAVGSGNYTGLDSAQATVSIGWVLERGVRQRYIDAARAGSDLVAVEADIKRLDAAAETARRYLVSLGFQARMVNVDKTVQLARETIEAVARRVKAGKTPEAELLRAQAELARRKLEREDLEHELLSANRQLAAQWGATTLDFARVEGDILTLPQLASLDTLQSQLQQNPVFARLLSEQRLKKAELDLALAQEKPSWRVSAGLRHYQSTDDQALVAGITIPFGEGTRNPGRVAEVRANLAQIDLQQTVTRVRAETALFVLYEKLEHSVHVIETVRSDILPPLEQALTETRRAYNLGRYSYLELRSVQAELLDAQEALIEASIAAHQDIIEIERLTGMRIAQPTQE</sequence>
<dbReference type="PANTHER" id="PTHR30203">
    <property type="entry name" value="OUTER MEMBRANE CATION EFFLUX PROTEIN"/>
    <property type="match status" value="1"/>
</dbReference>
<comment type="similarity">
    <text evidence="1">Belongs to the outer membrane factor (OMF) (TC 1.B.17) family.</text>
</comment>
<name>A0A0S2TIJ7_9GAMM</name>
<evidence type="ECO:0008006" key="5">
    <source>
        <dbReference type="Google" id="ProtNLM"/>
    </source>
</evidence>
<dbReference type="InterPro" id="IPR010131">
    <property type="entry name" value="MdtP/NodT-like"/>
</dbReference>
<accession>A0A0S2TIJ7</accession>
<protein>
    <recommendedName>
        <fullName evidence="5">Transporter</fullName>
    </recommendedName>
</protein>
<proteinExistence type="inferred from homology"/>
<keyword evidence="2" id="KW-0175">Coiled coil</keyword>
<dbReference type="KEGG" id="tee:Tel_17165"/>
<evidence type="ECO:0000256" key="1">
    <source>
        <dbReference type="ARBA" id="ARBA00007613"/>
    </source>
</evidence>
<keyword evidence="3" id="KW-0614">Plasmid</keyword>
<dbReference type="GO" id="GO:0015562">
    <property type="term" value="F:efflux transmembrane transporter activity"/>
    <property type="evidence" value="ECO:0007669"/>
    <property type="project" value="InterPro"/>
</dbReference>
<reference evidence="3" key="1">
    <citation type="submission" date="2015-10" db="EMBL/GenBank/DDBJ databases">
        <title>Description of Candidatus Tenderia electrophaga gen. nov, sp. nov., an Uncultivated Electroautotroph from a Biocathode Enrichment.</title>
        <authorList>
            <person name="Eddie B.J."/>
            <person name="Malanoski A.P."/>
            <person name="Wang Z."/>
            <person name="Hall R.J."/>
            <person name="Oh S.D."/>
            <person name="Heiner C."/>
            <person name="Lin B."/>
            <person name="Strycharz-Glaven S.M."/>
        </authorList>
    </citation>
    <scope>NUCLEOTIDE SEQUENCE [LARGE SCALE GENOMIC DNA]</scope>
    <source>
        <strain evidence="3">NRL1</strain>
        <plasmid evidence="3">unnamed</plasmid>
    </source>
</reference>
<dbReference type="EMBL" id="CP013100">
    <property type="protein sequence ID" value="ALP54985.1"/>
    <property type="molecule type" value="Genomic_DNA"/>
</dbReference>
<geneLocation type="plasmid" evidence="3 4">
    <name>unnamed</name>
</geneLocation>
<feature type="coiled-coil region" evidence="2">
    <location>
        <begin position="146"/>
        <end position="175"/>
    </location>
</feature>
<dbReference type="Gene3D" id="1.20.1600.10">
    <property type="entry name" value="Outer membrane efflux proteins (OEP)"/>
    <property type="match status" value="1"/>
</dbReference>